<dbReference type="PANTHER" id="PTHR23159:SF31">
    <property type="entry name" value="CENTROSOME-ASSOCIATED PROTEIN CEP250 ISOFORM X1"/>
    <property type="match status" value="1"/>
</dbReference>
<evidence type="ECO:0000256" key="2">
    <source>
        <dbReference type="SAM" id="MobiDB-lite"/>
    </source>
</evidence>
<evidence type="ECO:0000256" key="1">
    <source>
        <dbReference type="SAM" id="Coils"/>
    </source>
</evidence>
<gene>
    <name evidence="3" type="ORF">OGATHE_000556</name>
</gene>
<sequence>MRQRSNSATSEDVDYLADTSELHLHFDNKSFEDTFNENEFIDMVLNRRSDRGHESAFGRALQAREKEYKENNEPSLDFQTPVPNSLASSTPRVVPPQNVGILQSHRKNVLNERLDSAKSEPSQVQKLVVKFDDTVQDKENHHYVQKLKSLQTEKDQLETKVEEMSSQNTKLLIDLDTKNKEIEDLHKRIDSLIDSRSVIQKELDSFKEMILGREELQKDLDSLQKSKESLELENTNLKTTVQDQKTKLVDYEKQNSELGMKLKEQVDLVAKLTVEKETAETEAAELGTVSAELENVKSELNTQREQNQTLEREKENLQLELEEKTQKVLNSEKLRSEVSEQLETYKTQAKKEKEDLSTELRDAQINVDQLLQEQQQLNKRLEDYEYLIESLKLENEKHAAKHGDLNSQLTKEDLKNYALLKLDEIDSMTFVELANCMKQLLHSFGIRYQNFGPYFHFLRQSFDYYEQFALNLHELLYNEKPMSRELLISQNLRKFSPANVKNLKRCLQGMLDAVDTGGQELGHLGVTIDFLLQAVCGDLELIVWLVGSASLGLFVNQLADELWSNGLARIVHLDCVFTPGIQLQSGDLCGGSIFHQVVDRHATKTPEPALHVVEPDINVGAHTLHGDLAVRNVSIDKICLCNLNVLLDVDLVRSRHVLLENGQGSRKQSRMSNPGTIVACKNLSELVLSHSLHGSSVFFWIVLDRNGGSHTSHGVNTSLVADFDELLNVVGHEGNSHGDLVPIRQNMLFLVSQSLDGGEHVIPSSTVQSGRMVSESVQNFIQLIRNRQGFDQNSGLDGSSRDLETVLSNTENVIPQLGLFVVFHLWQIEKRSKALGKQELCVVEEKQTKVHDRGRNRLSVDQNVLVHHVPASWSDNHHRNSSTLSVNFVPFSGGLVGEINSVSDCIVQIDLAVNHVVPGRRTRVLEVRHVCEHIGIKGIDDHLGVWRTSNLNLTALQFRMGRQTLPVGIFPNVLCFLKEVQRLAGVQPFLDLLPVFQELFPGLVEASVKQDNELQSILGQNISWSGL</sequence>
<dbReference type="PANTHER" id="PTHR23159">
    <property type="entry name" value="CENTROSOMAL PROTEIN 2"/>
    <property type="match status" value="1"/>
</dbReference>
<feature type="coiled-coil region" evidence="1">
    <location>
        <begin position="140"/>
        <end position="401"/>
    </location>
</feature>
<reference evidence="3" key="1">
    <citation type="journal article" date="2021" name="Open Biol.">
        <title>Shared evolutionary footprints suggest mitochondrial oxidative damage underlies multiple complex I losses in fungi.</title>
        <authorList>
            <person name="Schikora-Tamarit M.A."/>
            <person name="Marcet-Houben M."/>
            <person name="Nosek J."/>
            <person name="Gabaldon T."/>
        </authorList>
    </citation>
    <scope>NUCLEOTIDE SEQUENCE</scope>
    <source>
        <strain evidence="3">NCAIM Y.01608</strain>
    </source>
</reference>
<organism evidence="3 4">
    <name type="scientific">Ogataea polymorpha</name>
    <dbReference type="NCBI Taxonomy" id="460523"/>
    <lineage>
        <taxon>Eukaryota</taxon>
        <taxon>Fungi</taxon>
        <taxon>Dikarya</taxon>
        <taxon>Ascomycota</taxon>
        <taxon>Saccharomycotina</taxon>
        <taxon>Pichiomycetes</taxon>
        <taxon>Pichiales</taxon>
        <taxon>Pichiaceae</taxon>
        <taxon>Ogataea</taxon>
    </lineage>
</organism>
<accession>A0A9P8PTL8</accession>
<comment type="caution">
    <text evidence="3">The sequence shown here is derived from an EMBL/GenBank/DDBJ whole genome shotgun (WGS) entry which is preliminary data.</text>
</comment>
<keyword evidence="4" id="KW-1185">Reference proteome</keyword>
<proteinExistence type="predicted"/>
<feature type="region of interest" description="Disordered" evidence="2">
    <location>
        <begin position="66"/>
        <end position="96"/>
    </location>
</feature>
<dbReference type="EMBL" id="JAEUBD010000095">
    <property type="protein sequence ID" value="KAH3677902.1"/>
    <property type="molecule type" value="Genomic_DNA"/>
</dbReference>
<protein>
    <submittedName>
        <fullName evidence="3">Uncharacterized protein</fullName>
    </submittedName>
</protein>
<name>A0A9P8PTL8_9ASCO</name>
<reference evidence="3" key="2">
    <citation type="submission" date="2021-01" db="EMBL/GenBank/DDBJ databases">
        <authorList>
            <person name="Schikora-Tamarit M.A."/>
        </authorList>
    </citation>
    <scope>NUCLEOTIDE SEQUENCE</scope>
    <source>
        <strain evidence="3">NCAIM Y.01608</strain>
    </source>
</reference>
<evidence type="ECO:0000313" key="3">
    <source>
        <dbReference type="EMBL" id="KAH3677902.1"/>
    </source>
</evidence>
<dbReference type="Proteomes" id="UP000788993">
    <property type="component" value="Unassembled WGS sequence"/>
</dbReference>
<keyword evidence="1" id="KW-0175">Coiled coil</keyword>
<feature type="compositionally biased region" description="Polar residues" evidence="2">
    <location>
        <begin position="73"/>
        <end position="91"/>
    </location>
</feature>
<dbReference type="AlphaFoldDB" id="A0A9P8PTL8"/>
<evidence type="ECO:0000313" key="4">
    <source>
        <dbReference type="Proteomes" id="UP000788993"/>
    </source>
</evidence>